<evidence type="ECO:0000313" key="2">
    <source>
        <dbReference type="EMBL" id="MDX8494969.1"/>
    </source>
</evidence>
<comment type="caution">
    <text evidence="2">The sequence shown here is derived from an EMBL/GenBank/DDBJ whole genome shotgun (WGS) entry which is preliminary data.</text>
</comment>
<feature type="transmembrane region" description="Helical" evidence="1">
    <location>
        <begin position="36"/>
        <end position="69"/>
    </location>
</feature>
<proteinExistence type="predicted"/>
<dbReference type="Proteomes" id="UP001271249">
    <property type="component" value="Unassembled WGS sequence"/>
</dbReference>
<dbReference type="RefSeq" id="WP_320228764.1">
    <property type="nucleotide sequence ID" value="NZ_JAVIJC010000032.1"/>
</dbReference>
<dbReference type="EMBL" id="JAVIJC010000032">
    <property type="protein sequence ID" value="MDX8494969.1"/>
    <property type="molecule type" value="Genomic_DNA"/>
</dbReference>
<keyword evidence="3" id="KW-1185">Reference proteome</keyword>
<name>A0ABU4Z6X1_9HYPH</name>
<evidence type="ECO:0000313" key="3">
    <source>
        <dbReference type="Proteomes" id="UP001271249"/>
    </source>
</evidence>
<keyword evidence="1" id="KW-0812">Transmembrane</keyword>
<sequence>MVDDTDDTESLRERIDRAARYMGVSTTVDLYKEAAVVVVVGAIVLAVAWFLNASLLLLGIMVLAIVSGFNFEMGRANMRAQWDSALDQVENEAKEEDDEEEDRP</sequence>
<reference evidence="2 3" key="1">
    <citation type="submission" date="2023-08" db="EMBL/GenBank/DDBJ databases">
        <title>Implementing the SeqCode for naming new Mesorhizobium species isolated from Vachellia karroo root nodules.</title>
        <authorList>
            <person name="Van Lill M."/>
        </authorList>
    </citation>
    <scope>NUCLEOTIDE SEQUENCE [LARGE SCALE GENOMIC DNA]</scope>
    <source>
        <strain evidence="2 3">VK22B</strain>
    </source>
</reference>
<accession>A0ABU4Z6X1</accession>
<protein>
    <submittedName>
        <fullName evidence="2">Uncharacterized protein</fullName>
    </submittedName>
</protein>
<evidence type="ECO:0000256" key="1">
    <source>
        <dbReference type="SAM" id="Phobius"/>
    </source>
</evidence>
<keyword evidence="1" id="KW-1133">Transmembrane helix</keyword>
<keyword evidence="1" id="KW-0472">Membrane</keyword>
<gene>
    <name evidence="2" type="ORF">RFN29_25760</name>
</gene>
<organism evidence="2 3">
    <name type="scientific">Mesorhizobium captivum</name>
    <dbReference type="NCBI Taxonomy" id="3072319"/>
    <lineage>
        <taxon>Bacteria</taxon>
        <taxon>Pseudomonadati</taxon>
        <taxon>Pseudomonadota</taxon>
        <taxon>Alphaproteobacteria</taxon>
        <taxon>Hyphomicrobiales</taxon>
        <taxon>Phyllobacteriaceae</taxon>
        <taxon>Mesorhizobium</taxon>
    </lineage>
</organism>